<keyword evidence="2" id="KW-1003">Cell membrane</keyword>
<evidence type="ECO:0000256" key="4">
    <source>
        <dbReference type="ARBA" id="ARBA00022989"/>
    </source>
</evidence>
<dbReference type="PANTHER" id="PTHR30250:SF11">
    <property type="entry name" value="O-ANTIGEN TRANSPORTER-RELATED"/>
    <property type="match status" value="1"/>
</dbReference>
<evidence type="ECO:0000256" key="1">
    <source>
        <dbReference type="ARBA" id="ARBA00004651"/>
    </source>
</evidence>
<comment type="caution">
    <text evidence="7">The sequence shown here is derived from an EMBL/GenBank/DDBJ whole genome shotgun (WGS) entry which is preliminary data.</text>
</comment>
<feature type="transmembrane region" description="Helical" evidence="6">
    <location>
        <begin position="260"/>
        <end position="280"/>
    </location>
</feature>
<organism evidence="7 8">
    <name type="scientific">Ulvibacterium marinum</name>
    <dbReference type="NCBI Taxonomy" id="2419782"/>
    <lineage>
        <taxon>Bacteria</taxon>
        <taxon>Pseudomonadati</taxon>
        <taxon>Bacteroidota</taxon>
        <taxon>Flavobacteriia</taxon>
        <taxon>Flavobacteriales</taxon>
        <taxon>Flavobacteriaceae</taxon>
        <taxon>Ulvibacterium</taxon>
    </lineage>
</organism>
<feature type="transmembrane region" description="Helical" evidence="6">
    <location>
        <begin position="154"/>
        <end position="173"/>
    </location>
</feature>
<keyword evidence="8" id="KW-1185">Reference proteome</keyword>
<gene>
    <name evidence="7" type="ORF">D7Z94_02695</name>
</gene>
<protein>
    <recommendedName>
        <fullName evidence="9">Polysaccharide biosynthesis protein C-terminal domain-containing protein</fullName>
    </recommendedName>
</protein>
<evidence type="ECO:0000256" key="5">
    <source>
        <dbReference type="ARBA" id="ARBA00023136"/>
    </source>
</evidence>
<feature type="transmembrane region" description="Helical" evidence="6">
    <location>
        <begin position="12"/>
        <end position="34"/>
    </location>
</feature>
<keyword evidence="3 6" id="KW-0812">Transmembrane</keyword>
<dbReference type="InterPro" id="IPR050833">
    <property type="entry name" value="Poly_Biosynth_Transport"/>
</dbReference>
<evidence type="ECO:0000256" key="3">
    <source>
        <dbReference type="ARBA" id="ARBA00022692"/>
    </source>
</evidence>
<dbReference type="PANTHER" id="PTHR30250">
    <property type="entry name" value="PST FAMILY PREDICTED COLANIC ACID TRANSPORTER"/>
    <property type="match status" value="1"/>
</dbReference>
<feature type="transmembrane region" description="Helical" evidence="6">
    <location>
        <begin position="179"/>
        <end position="197"/>
    </location>
</feature>
<evidence type="ECO:0000256" key="2">
    <source>
        <dbReference type="ARBA" id="ARBA00022475"/>
    </source>
</evidence>
<proteinExistence type="predicted"/>
<reference evidence="7 8" key="1">
    <citation type="submission" date="2018-10" db="EMBL/GenBank/DDBJ databases">
        <title>Ulvibacterium marinum gen. nov., sp. nov., a novel marine bacterium of the family Flavobacteriaceae, isolated from a culture of the green alga Ulva prolifera.</title>
        <authorList>
            <person name="Zhang Z."/>
        </authorList>
    </citation>
    <scope>NUCLEOTIDE SEQUENCE [LARGE SCALE GENOMIC DNA]</scope>
    <source>
        <strain evidence="7 8">CCMM003</strain>
    </source>
</reference>
<evidence type="ECO:0000256" key="6">
    <source>
        <dbReference type="SAM" id="Phobius"/>
    </source>
</evidence>
<dbReference type="AlphaFoldDB" id="A0A3B0CFZ7"/>
<feature type="transmembrane region" description="Helical" evidence="6">
    <location>
        <begin position="361"/>
        <end position="380"/>
    </location>
</feature>
<feature type="transmembrane region" description="Helical" evidence="6">
    <location>
        <begin position="444"/>
        <end position="462"/>
    </location>
</feature>
<evidence type="ECO:0008006" key="9">
    <source>
        <dbReference type="Google" id="ProtNLM"/>
    </source>
</evidence>
<evidence type="ECO:0000313" key="7">
    <source>
        <dbReference type="EMBL" id="RKN82767.1"/>
    </source>
</evidence>
<dbReference type="EMBL" id="RBCJ01000001">
    <property type="protein sequence ID" value="RKN82767.1"/>
    <property type="molecule type" value="Genomic_DNA"/>
</dbReference>
<keyword evidence="5 6" id="KW-0472">Membrane</keyword>
<dbReference type="Proteomes" id="UP000276603">
    <property type="component" value="Unassembled WGS sequence"/>
</dbReference>
<comment type="subcellular location">
    <subcellularLocation>
        <location evidence="1">Cell membrane</location>
        <topology evidence="1">Multi-pass membrane protein</topology>
    </subcellularLocation>
</comment>
<evidence type="ECO:0000313" key="8">
    <source>
        <dbReference type="Proteomes" id="UP000276603"/>
    </source>
</evidence>
<feature type="transmembrane region" description="Helical" evidence="6">
    <location>
        <begin position="416"/>
        <end position="438"/>
    </location>
</feature>
<name>A0A3B0CFZ7_9FLAO</name>
<feature type="transmembrane region" description="Helical" evidence="6">
    <location>
        <begin position="218"/>
        <end position="240"/>
    </location>
</feature>
<dbReference type="RefSeq" id="WP_120709958.1">
    <property type="nucleotide sequence ID" value="NZ_RBCJ01000001.1"/>
</dbReference>
<feature type="transmembrane region" description="Helical" evidence="6">
    <location>
        <begin position="40"/>
        <end position="61"/>
    </location>
</feature>
<feature type="transmembrane region" description="Helical" evidence="6">
    <location>
        <begin position="82"/>
        <end position="101"/>
    </location>
</feature>
<feature type="transmembrane region" description="Helical" evidence="6">
    <location>
        <begin position="121"/>
        <end position="142"/>
    </location>
</feature>
<feature type="transmembrane region" description="Helical" evidence="6">
    <location>
        <begin position="292"/>
        <end position="310"/>
    </location>
</feature>
<dbReference type="GO" id="GO:0005886">
    <property type="term" value="C:plasma membrane"/>
    <property type="evidence" value="ECO:0007669"/>
    <property type="project" value="UniProtKB-SubCell"/>
</dbReference>
<accession>A0A3B0CFZ7</accession>
<dbReference type="InterPro" id="IPR002797">
    <property type="entry name" value="Polysacc_synth"/>
</dbReference>
<feature type="transmembrane region" description="Helical" evidence="6">
    <location>
        <begin position="330"/>
        <end position="354"/>
    </location>
</feature>
<feature type="transmembrane region" description="Helical" evidence="6">
    <location>
        <begin position="386"/>
        <end position="404"/>
    </location>
</feature>
<keyword evidence="4 6" id="KW-1133">Transmembrane helix</keyword>
<dbReference type="Pfam" id="PF01943">
    <property type="entry name" value="Polysacc_synt"/>
    <property type="match status" value="1"/>
</dbReference>
<sequence length="474" mass="53469">MRNSKILQNSSIYSLLALLQKGINFLMVPILTIYLTPFDYGIVAVVTAISAFLSILYTLSLNGSANRFYYEYKDDKEKIKRFFGTIITFVILISISLSVILGVGHQYLLDPFLDNVTFFPYMLLGMVSVLFNPIFAIYQTILQAKQRGKEYGKNNLFFFLTNLTFILIGVVVLRLGAKGVIGALSLTNIIFCALTVVRYRNEFSFGVDKFFLKQALNYSLPLVPHSLSGVATAIIDRLFINHLLSTSITGIYTLGSTFGGIIFLISSGVNQAFVPWFNGLVKMNNHEKIPRVAELLVLCYCLVALGISFFGKEVIAWVTPEEYHDAWLVLPFISFAFVYHGVYYFFSAPLFYNIEKNGSRVLPLFTISAAILNMILNYFLIIKYGMVGASGATLITKLILVLGLSRAYKKFVSIAYSTVILIVVPALFFLISLAVFYFTNFDNILVRILIFLVILLLTLWHARKELKIIRIMKL</sequence>